<dbReference type="GO" id="GO:0009030">
    <property type="term" value="F:thiamine-phosphate kinase activity"/>
    <property type="evidence" value="ECO:0007669"/>
    <property type="project" value="UniProtKB-EC"/>
</dbReference>
<feature type="domain" description="PurM-like N-terminal" evidence="1">
    <location>
        <begin position="113"/>
        <end position="218"/>
    </location>
</feature>
<dbReference type="InterPro" id="IPR006283">
    <property type="entry name" value="ThiL-like"/>
</dbReference>
<evidence type="ECO:0000313" key="3">
    <source>
        <dbReference type="EMBL" id="QNO50821.1"/>
    </source>
</evidence>
<dbReference type="EC" id="2.7.4.16" evidence="3"/>
<sequence length="474" mass="51001">MDLEGFAKRKLKEGEKEESIIAEMCSRIIEIKRNRIIKEDAEALSKAILEEAKRTIDLKGKDELGIFTELNSGVRMGEFGVGSRGLGDFYAHEKIGEIIGETGAVVDSSSLSDSGVVRFTDSGTSKAKFVVVTVDGMHSRLSDFPFLAGFHVARAALRDVYVMGAAPIALLSDIHVADDGDVAKIFDHIAGISTISDATGVPLVTGSTLRIGGDVVIGERMTGCVGAVGVAEAVVSREGAKAGDVILMSEGAGGGTISTAALYFGEPELVKETLNIKFLNACNAIIEADLVSRVHVMTDVTNGGIRGDANEIAKVAGVNLLFYEDRIRRLVNAHVLEMLERHGIDYLGVSLDALLVICPEKSAKEVKKVVNSAGVEIEQIGRVEVKEGRGAEIVVNGEKKAFVPKFRESAYTPVKKAVGESVSAGTDFEEMKRKVDKAVDEAIRKRDRVKEMLTGDGEVIFRNDYKIAEFRHKS</sequence>
<dbReference type="EMBL" id="MT631452">
    <property type="protein sequence ID" value="QNO50821.1"/>
    <property type="molecule type" value="Genomic_DNA"/>
</dbReference>
<dbReference type="InterPro" id="IPR036921">
    <property type="entry name" value="PurM-like_N_sf"/>
</dbReference>
<dbReference type="InterPro" id="IPR016188">
    <property type="entry name" value="PurM-like_N"/>
</dbReference>
<dbReference type="PANTHER" id="PTHR30270">
    <property type="entry name" value="THIAMINE-MONOPHOSPHATE KINASE"/>
    <property type="match status" value="1"/>
</dbReference>
<dbReference type="InterPro" id="IPR036676">
    <property type="entry name" value="PurM-like_C_sf"/>
</dbReference>
<dbReference type="Gene3D" id="3.30.1330.10">
    <property type="entry name" value="PurM-like, N-terminal domain"/>
    <property type="match status" value="1"/>
</dbReference>
<accession>A0A7G9YS37</accession>
<feature type="domain" description="PurM-like C-terminal" evidence="2">
    <location>
        <begin position="241"/>
        <end position="387"/>
    </location>
</feature>
<keyword evidence="3" id="KW-0418">Kinase</keyword>
<dbReference type="InterPro" id="IPR009186">
    <property type="entry name" value="Ni_metllenz_mat"/>
</dbReference>
<dbReference type="AlphaFoldDB" id="A0A7G9YS37"/>
<dbReference type="Pfam" id="PF00586">
    <property type="entry name" value="AIRS"/>
    <property type="match status" value="1"/>
</dbReference>
<protein>
    <submittedName>
        <fullName evidence="3">Thiamine-monophosphate kinase</fullName>
        <ecNumber evidence="3">2.7.4.16</ecNumber>
    </submittedName>
</protein>
<evidence type="ECO:0000259" key="2">
    <source>
        <dbReference type="Pfam" id="PF02769"/>
    </source>
</evidence>
<dbReference type="CDD" id="cd02691">
    <property type="entry name" value="PurM-like2"/>
    <property type="match status" value="1"/>
</dbReference>
<dbReference type="EMBL" id="MT631551">
    <property type="protein sequence ID" value="QNO53785.1"/>
    <property type="molecule type" value="Genomic_DNA"/>
</dbReference>
<dbReference type="SUPFAM" id="SSF55326">
    <property type="entry name" value="PurM N-terminal domain-like"/>
    <property type="match status" value="1"/>
</dbReference>
<organism evidence="3">
    <name type="scientific">Candidatus Methanophagaceae archaeon ANME-1 ERB6</name>
    <dbReference type="NCBI Taxonomy" id="2759912"/>
    <lineage>
        <taxon>Archaea</taxon>
        <taxon>Methanobacteriati</taxon>
        <taxon>Methanobacteriota</taxon>
        <taxon>Stenosarchaea group</taxon>
        <taxon>Methanomicrobia</taxon>
        <taxon>Candidatus Methanophagales</taxon>
        <taxon>Candidatus Methanophagaceae</taxon>
    </lineage>
</organism>
<name>A0A7G9YS37_9EURY</name>
<dbReference type="PANTHER" id="PTHR30270:SF2">
    <property type="entry name" value="HYDROGENASE EXPRESSION_FORMATION PROTEIN"/>
    <property type="match status" value="1"/>
</dbReference>
<dbReference type="Pfam" id="PF02769">
    <property type="entry name" value="AIRS_C"/>
    <property type="match status" value="1"/>
</dbReference>
<dbReference type="Gene3D" id="3.90.650.10">
    <property type="entry name" value="PurM-like C-terminal domain"/>
    <property type="match status" value="1"/>
</dbReference>
<proteinExistence type="predicted"/>
<keyword evidence="3" id="KW-0808">Transferase</keyword>
<dbReference type="SUPFAM" id="SSF56042">
    <property type="entry name" value="PurM C-terminal domain-like"/>
    <property type="match status" value="1"/>
</dbReference>
<dbReference type="PIRSF" id="PIRSF006346">
    <property type="entry name" value="Ni_metllenz_mat"/>
    <property type="match status" value="1"/>
</dbReference>
<evidence type="ECO:0000313" key="4">
    <source>
        <dbReference type="EMBL" id="QNO51089.1"/>
    </source>
</evidence>
<evidence type="ECO:0000313" key="5">
    <source>
        <dbReference type="EMBL" id="QNO53785.1"/>
    </source>
</evidence>
<dbReference type="InterPro" id="IPR010918">
    <property type="entry name" value="PurM-like_C_dom"/>
</dbReference>
<gene>
    <name evidence="3" type="primary">thiL</name>
    <name evidence="5" type="ORF">BHOFEJJL_00004</name>
    <name evidence="4" type="ORF">FOHEAFGF_00013</name>
    <name evidence="3" type="ORF">GLJDJJHM_00026</name>
</gene>
<evidence type="ECO:0000259" key="1">
    <source>
        <dbReference type="Pfam" id="PF00586"/>
    </source>
</evidence>
<reference evidence="3" key="1">
    <citation type="submission" date="2020-06" db="EMBL/GenBank/DDBJ databases">
        <title>Unique genomic features of the anaerobic methanotrophic archaea.</title>
        <authorList>
            <person name="Chadwick G.L."/>
            <person name="Skennerton C.T."/>
            <person name="Laso-Perez R."/>
            <person name="Leu A.O."/>
            <person name="Speth D.R."/>
            <person name="Yu H."/>
            <person name="Morgan-Lang C."/>
            <person name="Hatzenpichler R."/>
            <person name="Goudeau D."/>
            <person name="Malmstrom R."/>
            <person name="Brazelton W.J."/>
            <person name="Woyke T."/>
            <person name="Hallam S.J."/>
            <person name="Tyson G.W."/>
            <person name="Wegener G."/>
            <person name="Boetius A."/>
            <person name="Orphan V."/>
        </authorList>
    </citation>
    <scope>NUCLEOTIDE SEQUENCE</scope>
</reference>
<dbReference type="GO" id="GO:0009228">
    <property type="term" value="P:thiamine biosynthetic process"/>
    <property type="evidence" value="ECO:0007669"/>
    <property type="project" value="InterPro"/>
</dbReference>
<dbReference type="EMBL" id="MT631460">
    <property type="protein sequence ID" value="QNO51089.1"/>
    <property type="molecule type" value="Genomic_DNA"/>
</dbReference>